<dbReference type="Proteomes" id="UP001218638">
    <property type="component" value="Chromosome"/>
</dbReference>
<evidence type="ECO:0000313" key="4">
    <source>
        <dbReference type="Proteomes" id="UP001218638"/>
    </source>
</evidence>
<gene>
    <name evidence="3" type="ORF">PXH66_19440</name>
</gene>
<protein>
    <submittedName>
        <fullName evidence="3">FeoA family protein</fullName>
    </submittedName>
</protein>
<keyword evidence="4" id="KW-1185">Reference proteome</keyword>
<dbReference type="InterPro" id="IPR007167">
    <property type="entry name" value="Fe-transptr_FeoA-like"/>
</dbReference>
<keyword evidence="1" id="KW-0408">Iron</keyword>
<dbReference type="InterPro" id="IPR038157">
    <property type="entry name" value="FeoA_core_dom"/>
</dbReference>
<dbReference type="SMART" id="SM00899">
    <property type="entry name" value="FeoA"/>
    <property type="match status" value="1"/>
</dbReference>
<dbReference type="GO" id="GO:0046914">
    <property type="term" value="F:transition metal ion binding"/>
    <property type="evidence" value="ECO:0007669"/>
    <property type="project" value="InterPro"/>
</dbReference>
<feature type="domain" description="Ferrous iron transporter FeoA-like" evidence="2">
    <location>
        <begin position="8"/>
        <end position="77"/>
    </location>
</feature>
<dbReference type="AlphaFoldDB" id="A0AAF0CNK4"/>
<dbReference type="Gene3D" id="2.30.30.90">
    <property type="match status" value="1"/>
</dbReference>
<dbReference type="InterPro" id="IPR008988">
    <property type="entry name" value="Transcriptional_repressor_C"/>
</dbReference>
<dbReference type="RefSeq" id="WP_330930848.1">
    <property type="nucleotide sequence ID" value="NZ_CP119075.1"/>
</dbReference>
<sequence>MTIPANIIPLCQLPAGESGFVAELIGEGTFRQHVRELGFGESALVTKISGQTTIICRVNGTRIALSHRAASQILVKQTDKYLG</sequence>
<dbReference type="Pfam" id="PF04023">
    <property type="entry name" value="FeoA"/>
    <property type="match status" value="1"/>
</dbReference>
<organism evidence="3 4">
    <name type="scientific">Synoicihabitans lomoniglobus</name>
    <dbReference type="NCBI Taxonomy" id="2909285"/>
    <lineage>
        <taxon>Bacteria</taxon>
        <taxon>Pseudomonadati</taxon>
        <taxon>Verrucomicrobiota</taxon>
        <taxon>Opitutia</taxon>
        <taxon>Opitutales</taxon>
        <taxon>Opitutaceae</taxon>
        <taxon>Synoicihabitans</taxon>
    </lineage>
</organism>
<evidence type="ECO:0000313" key="3">
    <source>
        <dbReference type="EMBL" id="WED64520.1"/>
    </source>
</evidence>
<dbReference type="SUPFAM" id="SSF50037">
    <property type="entry name" value="C-terminal domain of transcriptional repressors"/>
    <property type="match status" value="1"/>
</dbReference>
<proteinExistence type="predicted"/>
<accession>A0AAF0CNK4</accession>
<dbReference type="KEGG" id="slom:PXH66_19440"/>
<reference evidence="3" key="1">
    <citation type="submission" date="2023-03" db="EMBL/GenBank/DDBJ databases">
        <title>Lomoglobus Profundus gen. nov., sp. nov., a novel member of the phylum Verrucomicrobia, isolated from deep-marine sediment of South China Sea.</title>
        <authorList>
            <person name="Ahmad T."/>
            <person name="Ishaq S.E."/>
            <person name="Wang F."/>
        </authorList>
    </citation>
    <scope>NUCLEOTIDE SEQUENCE</scope>
    <source>
        <strain evidence="3">LMO-M01</strain>
    </source>
</reference>
<name>A0AAF0CNK4_9BACT</name>
<dbReference type="EMBL" id="CP119075">
    <property type="protein sequence ID" value="WED64520.1"/>
    <property type="molecule type" value="Genomic_DNA"/>
</dbReference>
<evidence type="ECO:0000256" key="1">
    <source>
        <dbReference type="ARBA" id="ARBA00023004"/>
    </source>
</evidence>
<evidence type="ECO:0000259" key="2">
    <source>
        <dbReference type="SMART" id="SM00899"/>
    </source>
</evidence>